<dbReference type="OrthoDB" id="9809356at2"/>
<comment type="pathway">
    <text evidence="4">Cofactor biosynthesis; tetrahydrofolylpolyglutamate biosynthesis.</text>
</comment>
<protein>
    <recommendedName>
        <fullName evidence="8">Dihydrofolate synthase/folylpolyglutamate synthase</fullName>
        <ecNumber evidence="6">6.3.2.12</ecNumber>
        <ecNumber evidence="7">6.3.2.17</ecNumber>
    </recommendedName>
    <alternativeName>
        <fullName evidence="17">Folylpoly-gamma-glutamate synthetase-dihydrofolate synthetase</fullName>
    </alternativeName>
    <alternativeName>
        <fullName evidence="15">Folylpolyglutamate synthetase</fullName>
    </alternativeName>
    <alternativeName>
        <fullName evidence="16">Tetrahydrofolylpolyglutamate synthase</fullName>
    </alternativeName>
</protein>
<dbReference type="InterPro" id="IPR018109">
    <property type="entry name" value="Folylpolyglutamate_synth_CS"/>
</dbReference>
<evidence type="ECO:0000256" key="1">
    <source>
        <dbReference type="ARBA" id="ARBA00001946"/>
    </source>
</evidence>
<evidence type="ECO:0000256" key="6">
    <source>
        <dbReference type="ARBA" id="ARBA00013023"/>
    </source>
</evidence>
<evidence type="ECO:0000256" key="7">
    <source>
        <dbReference type="ARBA" id="ARBA00013025"/>
    </source>
</evidence>
<comment type="caution">
    <text evidence="24">The sequence shown here is derived from an EMBL/GenBank/DDBJ whole genome shotgun (WGS) entry which is preliminary data.</text>
</comment>
<keyword evidence="13" id="KW-0460">Magnesium</keyword>
<dbReference type="Gene3D" id="3.90.190.20">
    <property type="entry name" value="Mur ligase, C-terminal domain"/>
    <property type="match status" value="1"/>
</dbReference>
<keyword evidence="11" id="KW-0547">Nucleotide-binding</keyword>
<dbReference type="AlphaFoldDB" id="A0A5C5Z3W9"/>
<dbReference type="RefSeq" id="WP_146398241.1">
    <property type="nucleotide sequence ID" value="NZ_SJPJ01000001.1"/>
</dbReference>
<comment type="function">
    <text evidence="2">Functions in two distinct reactions of the de novo folate biosynthetic pathway. Catalyzes the addition of a glutamate residue to dihydropteroate (7,8-dihydropteroate or H2Pte) to form dihydrofolate (7,8-dihydrofolate monoglutamate or H2Pte-Glu). Also catalyzes successive additions of L-glutamate to tetrahydrofolate or 10-formyltetrahydrofolate or 5,10-methylenetetrahydrofolate, leading to folylpolyglutamate derivatives.</text>
</comment>
<comment type="similarity">
    <text evidence="5">Belongs to the folylpolyglutamate synthase family.</text>
</comment>
<dbReference type="PROSITE" id="PS01011">
    <property type="entry name" value="FOLYLPOLYGLU_SYNT_1"/>
    <property type="match status" value="1"/>
</dbReference>
<evidence type="ECO:0000256" key="3">
    <source>
        <dbReference type="ARBA" id="ARBA00004799"/>
    </source>
</evidence>
<evidence type="ECO:0000256" key="16">
    <source>
        <dbReference type="ARBA" id="ARBA00030592"/>
    </source>
</evidence>
<keyword evidence="14" id="KW-0289">Folate biosynthesis</keyword>
<dbReference type="PANTHER" id="PTHR11136:SF0">
    <property type="entry name" value="DIHYDROFOLATE SYNTHETASE-RELATED"/>
    <property type="match status" value="1"/>
</dbReference>
<dbReference type="NCBIfam" id="TIGR01499">
    <property type="entry name" value="folC"/>
    <property type="match status" value="1"/>
</dbReference>
<dbReference type="PANTHER" id="PTHR11136">
    <property type="entry name" value="FOLYLPOLYGLUTAMATE SYNTHASE-RELATED"/>
    <property type="match status" value="1"/>
</dbReference>
<dbReference type="GO" id="GO:0046656">
    <property type="term" value="P:folic acid biosynthetic process"/>
    <property type="evidence" value="ECO:0007669"/>
    <property type="project" value="UniProtKB-KW"/>
</dbReference>
<evidence type="ECO:0000256" key="11">
    <source>
        <dbReference type="ARBA" id="ARBA00022741"/>
    </source>
</evidence>
<reference evidence="24 25" key="1">
    <citation type="submission" date="2019-02" db="EMBL/GenBank/DDBJ databases">
        <title>Deep-cultivation of Planctomycetes and their phenomic and genomic characterization uncovers novel biology.</title>
        <authorList>
            <person name="Wiegand S."/>
            <person name="Jogler M."/>
            <person name="Boedeker C."/>
            <person name="Pinto D."/>
            <person name="Vollmers J."/>
            <person name="Rivas-Marin E."/>
            <person name="Kohn T."/>
            <person name="Peeters S.H."/>
            <person name="Heuer A."/>
            <person name="Rast P."/>
            <person name="Oberbeckmann S."/>
            <person name="Bunk B."/>
            <person name="Jeske O."/>
            <person name="Meyerdierks A."/>
            <person name="Storesund J.E."/>
            <person name="Kallscheuer N."/>
            <person name="Luecker S."/>
            <person name="Lage O.M."/>
            <person name="Pohl T."/>
            <person name="Merkel B.J."/>
            <person name="Hornburger P."/>
            <person name="Mueller R.-W."/>
            <person name="Bruemmer F."/>
            <person name="Labrenz M."/>
            <person name="Spormann A.M."/>
            <person name="Op Den Camp H."/>
            <person name="Overmann J."/>
            <person name="Amann R."/>
            <person name="Jetten M.S.M."/>
            <person name="Mascher T."/>
            <person name="Medema M.H."/>
            <person name="Devos D.P."/>
            <person name="Kaster A.-K."/>
            <person name="Ovreas L."/>
            <person name="Rohde M."/>
            <person name="Galperin M.Y."/>
            <person name="Jogler C."/>
        </authorList>
    </citation>
    <scope>NUCLEOTIDE SEQUENCE [LARGE SCALE GENOMIC DNA]</scope>
    <source>
        <strain evidence="24 25">CA13</strain>
    </source>
</reference>
<dbReference type="InterPro" id="IPR001645">
    <property type="entry name" value="Folylpolyglutamate_synth"/>
</dbReference>
<dbReference type="Pfam" id="PF08245">
    <property type="entry name" value="Mur_ligase_M"/>
    <property type="match status" value="1"/>
</dbReference>
<evidence type="ECO:0000256" key="13">
    <source>
        <dbReference type="ARBA" id="ARBA00022842"/>
    </source>
</evidence>
<keyword evidence="9 24" id="KW-0436">Ligase</keyword>
<evidence type="ECO:0000256" key="18">
    <source>
        <dbReference type="ARBA" id="ARBA00047493"/>
    </source>
</evidence>
<evidence type="ECO:0000256" key="19">
    <source>
        <dbReference type="ARBA" id="ARBA00047808"/>
    </source>
</evidence>
<sequence length="506" mass="54960">MFSLRAIVLTDLPSDPKPPDRPSTASQLLAAQHSQASSPSNLTHQEALSFLYDRINYEGVVTTSRYPFRLRRMAELVERLGIGAYLYQADSHGHAPPKPLVHIAGTKGKGSTAAMVASILTAAGLRTGLYTSPHLNDLEERFQIDSVPCEPAEFIALIERIRPVVETMDRDRGLAPTFFELTTAMAMLHFHLRSCDAIVLEVGLGGRLDSTNVFASSVTAITSIGLDHQHVLGNTITEIATEKAGIFKPVVPVVSGVVRPEAIEVVHRNAAEGQSPIYQYQRDFHIQSSPEPDWGSELVYTANRSPLSTMAKAHLALEGKHQAANAAVAIAVTDVLRDALGTTGQTISEANISAGLADVQSIARVERFDLERGITAILDAAHNEDSIAALVEVLNSRFQNRTITIVFGTSRDKAAETMLAQLAPIAHRLYLTQYKNNPRRRDPSELFAMLSSKYQTHAMVIEDPVEACEQAKASTPDGGVVVVCGSFFLAAETRPTMDAFRSEKDA</sequence>
<evidence type="ECO:0000256" key="20">
    <source>
        <dbReference type="ARBA" id="ARBA00049035"/>
    </source>
</evidence>
<name>A0A5C5Z3W9_9BACT</name>
<evidence type="ECO:0000256" key="17">
    <source>
        <dbReference type="ARBA" id="ARBA00032510"/>
    </source>
</evidence>
<dbReference type="SUPFAM" id="SSF53623">
    <property type="entry name" value="MurD-like peptide ligases, catalytic domain"/>
    <property type="match status" value="1"/>
</dbReference>
<dbReference type="SUPFAM" id="SSF53244">
    <property type="entry name" value="MurD-like peptide ligases, peptide-binding domain"/>
    <property type="match status" value="1"/>
</dbReference>
<comment type="cofactor">
    <cofactor evidence="1">
        <name>Mg(2+)</name>
        <dbReference type="ChEBI" id="CHEBI:18420"/>
    </cofactor>
</comment>
<comment type="catalytic activity">
    <reaction evidence="20">
        <text>(6R)-5,10-methylenetetrahydrofolyl-(gamma-L-Glu)(n) + L-glutamate + ATP = (6R)-5,10-methylenetetrahydrofolyl-(gamma-L-Glu)(n+1) + ADP + phosphate + H(+)</text>
        <dbReference type="Rhea" id="RHEA:51912"/>
        <dbReference type="Rhea" id="RHEA-COMP:13257"/>
        <dbReference type="Rhea" id="RHEA-COMP:13258"/>
        <dbReference type="ChEBI" id="CHEBI:15378"/>
        <dbReference type="ChEBI" id="CHEBI:29985"/>
        <dbReference type="ChEBI" id="CHEBI:30616"/>
        <dbReference type="ChEBI" id="CHEBI:43474"/>
        <dbReference type="ChEBI" id="CHEBI:136572"/>
        <dbReference type="ChEBI" id="CHEBI:456216"/>
        <dbReference type="EC" id="6.3.2.17"/>
    </reaction>
</comment>
<gene>
    <name evidence="24" type="ORF">CA13_34590</name>
</gene>
<organism evidence="24 25">
    <name type="scientific">Novipirellula herctigrandis</name>
    <dbReference type="NCBI Taxonomy" id="2527986"/>
    <lineage>
        <taxon>Bacteria</taxon>
        <taxon>Pseudomonadati</taxon>
        <taxon>Planctomycetota</taxon>
        <taxon>Planctomycetia</taxon>
        <taxon>Pirellulales</taxon>
        <taxon>Pirellulaceae</taxon>
        <taxon>Novipirellula</taxon>
    </lineage>
</organism>
<dbReference type="FunFam" id="3.40.1190.10:FF:000011">
    <property type="entry name" value="Folylpolyglutamate synthase/dihydrofolate synthase"/>
    <property type="match status" value="1"/>
</dbReference>
<evidence type="ECO:0000256" key="21">
    <source>
        <dbReference type="ARBA" id="ARBA00049161"/>
    </source>
</evidence>
<evidence type="ECO:0000313" key="24">
    <source>
        <dbReference type="EMBL" id="TWT82004.1"/>
    </source>
</evidence>
<dbReference type="GO" id="GO:0005737">
    <property type="term" value="C:cytoplasm"/>
    <property type="evidence" value="ECO:0007669"/>
    <property type="project" value="TreeGrafter"/>
</dbReference>
<evidence type="ECO:0000256" key="15">
    <source>
        <dbReference type="ARBA" id="ARBA00030048"/>
    </source>
</evidence>
<dbReference type="Proteomes" id="UP000315010">
    <property type="component" value="Unassembled WGS sequence"/>
</dbReference>
<proteinExistence type="inferred from homology"/>
<dbReference type="EC" id="6.3.2.17" evidence="7"/>
<dbReference type="InterPro" id="IPR004101">
    <property type="entry name" value="Mur_ligase_C"/>
</dbReference>
<keyword evidence="12" id="KW-0067">ATP-binding</keyword>
<feature type="domain" description="Mur ligase C-terminal" evidence="22">
    <location>
        <begin position="364"/>
        <end position="487"/>
    </location>
</feature>
<keyword evidence="25" id="KW-1185">Reference proteome</keyword>
<dbReference type="GO" id="GO:0008841">
    <property type="term" value="F:dihydrofolate synthase activity"/>
    <property type="evidence" value="ECO:0007669"/>
    <property type="project" value="UniProtKB-EC"/>
</dbReference>
<evidence type="ECO:0000259" key="23">
    <source>
        <dbReference type="Pfam" id="PF08245"/>
    </source>
</evidence>
<evidence type="ECO:0000256" key="4">
    <source>
        <dbReference type="ARBA" id="ARBA00005150"/>
    </source>
</evidence>
<evidence type="ECO:0000256" key="10">
    <source>
        <dbReference type="ARBA" id="ARBA00022723"/>
    </source>
</evidence>
<evidence type="ECO:0000256" key="8">
    <source>
        <dbReference type="ARBA" id="ARBA00019357"/>
    </source>
</evidence>
<evidence type="ECO:0000256" key="14">
    <source>
        <dbReference type="ARBA" id="ARBA00022909"/>
    </source>
</evidence>
<dbReference type="InterPro" id="IPR036565">
    <property type="entry name" value="Mur-like_cat_sf"/>
</dbReference>
<comment type="pathway">
    <text evidence="3">Cofactor biosynthesis; tetrahydrofolate biosynthesis; 7,8-dihydrofolate from 2-amino-4-hydroxy-6-hydroxymethyl-7,8-dihydropteridine diphosphate and 4-aminobenzoate: step 2/2.</text>
</comment>
<dbReference type="EMBL" id="SJPJ01000001">
    <property type="protein sequence ID" value="TWT82004.1"/>
    <property type="molecule type" value="Genomic_DNA"/>
</dbReference>
<evidence type="ECO:0000256" key="9">
    <source>
        <dbReference type="ARBA" id="ARBA00022598"/>
    </source>
</evidence>
<dbReference type="GO" id="GO:0046872">
    <property type="term" value="F:metal ion binding"/>
    <property type="evidence" value="ECO:0007669"/>
    <property type="project" value="UniProtKB-KW"/>
</dbReference>
<comment type="catalytic activity">
    <reaction evidence="19">
        <text>10-formyltetrahydrofolyl-(gamma-L-Glu)(n) + L-glutamate + ATP = 10-formyltetrahydrofolyl-(gamma-L-Glu)(n+1) + ADP + phosphate + H(+)</text>
        <dbReference type="Rhea" id="RHEA:51904"/>
        <dbReference type="Rhea" id="RHEA-COMP:13088"/>
        <dbReference type="Rhea" id="RHEA-COMP:14300"/>
        <dbReference type="ChEBI" id="CHEBI:15378"/>
        <dbReference type="ChEBI" id="CHEBI:29985"/>
        <dbReference type="ChEBI" id="CHEBI:30616"/>
        <dbReference type="ChEBI" id="CHEBI:43474"/>
        <dbReference type="ChEBI" id="CHEBI:134413"/>
        <dbReference type="ChEBI" id="CHEBI:456216"/>
        <dbReference type="EC" id="6.3.2.17"/>
    </reaction>
</comment>
<dbReference type="InterPro" id="IPR036615">
    <property type="entry name" value="Mur_ligase_C_dom_sf"/>
</dbReference>
<evidence type="ECO:0000259" key="22">
    <source>
        <dbReference type="Pfam" id="PF02875"/>
    </source>
</evidence>
<comment type="catalytic activity">
    <reaction evidence="21">
        <text>7,8-dihydropteroate + L-glutamate + ATP = 7,8-dihydrofolate + ADP + phosphate + H(+)</text>
        <dbReference type="Rhea" id="RHEA:23584"/>
        <dbReference type="ChEBI" id="CHEBI:15378"/>
        <dbReference type="ChEBI" id="CHEBI:17839"/>
        <dbReference type="ChEBI" id="CHEBI:29985"/>
        <dbReference type="ChEBI" id="CHEBI:30616"/>
        <dbReference type="ChEBI" id="CHEBI:43474"/>
        <dbReference type="ChEBI" id="CHEBI:57451"/>
        <dbReference type="ChEBI" id="CHEBI:456216"/>
        <dbReference type="EC" id="6.3.2.12"/>
    </reaction>
</comment>
<dbReference type="EC" id="6.3.2.12" evidence="6"/>
<dbReference type="GO" id="GO:0004326">
    <property type="term" value="F:tetrahydrofolylpolyglutamate synthase activity"/>
    <property type="evidence" value="ECO:0007669"/>
    <property type="project" value="UniProtKB-EC"/>
</dbReference>
<evidence type="ECO:0000256" key="2">
    <source>
        <dbReference type="ARBA" id="ARBA00002714"/>
    </source>
</evidence>
<dbReference type="GO" id="GO:0005524">
    <property type="term" value="F:ATP binding"/>
    <property type="evidence" value="ECO:0007669"/>
    <property type="project" value="UniProtKB-KW"/>
</dbReference>
<feature type="domain" description="Mur ligase central" evidence="23">
    <location>
        <begin position="103"/>
        <end position="332"/>
    </location>
</feature>
<dbReference type="Pfam" id="PF02875">
    <property type="entry name" value="Mur_ligase_C"/>
    <property type="match status" value="1"/>
</dbReference>
<evidence type="ECO:0000256" key="5">
    <source>
        <dbReference type="ARBA" id="ARBA00008276"/>
    </source>
</evidence>
<comment type="catalytic activity">
    <reaction evidence="18">
        <text>(6S)-5,6,7,8-tetrahydrofolyl-(gamma-L-Glu)(n) + L-glutamate + ATP = (6S)-5,6,7,8-tetrahydrofolyl-(gamma-L-Glu)(n+1) + ADP + phosphate + H(+)</text>
        <dbReference type="Rhea" id="RHEA:10580"/>
        <dbReference type="Rhea" id="RHEA-COMP:14738"/>
        <dbReference type="Rhea" id="RHEA-COMP:14740"/>
        <dbReference type="ChEBI" id="CHEBI:15378"/>
        <dbReference type="ChEBI" id="CHEBI:29985"/>
        <dbReference type="ChEBI" id="CHEBI:30616"/>
        <dbReference type="ChEBI" id="CHEBI:43474"/>
        <dbReference type="ChEBI" id="CHEBI:141005"/>
        <dbReference type="ChEBI" id="CHEBI:456216"/>
        <dbReference type="EC" id="6.3.2.17"/>
    </reaction>
</comment>
<dbReference type="InterPro" id="IPR013221">
    <property type="entry name" value="Mur_ligase_cen"/>
</dbReference>
<evidence type="ECO:0000313" key="25">
    <source>
        <dbReference type="Proteomes" id="UP000315010"/>
    </source>
</evidence>
<dbReference type="Gene3D" id="3.40.1190.10">
    <property type="entry name" value="Mur-like, catalytic domain"/>
    <property type="match status" value="1"/>
</dbReference>
<keyword evidence="10" id="KW-0479">Metal-binding</keyword>
<evidence type="ECO:0000256" key="12">
    <source>
        <dbReference type="ARBA" id="ARBA00022840"/>
    </source>
</evidence>
<accession>A0A5C5Z3W9</accession>